<feature type="region of interest" description="Disordered" evidence="5">
    <location>
        <begin position="1"/>
        <end position="37"/>
    </location>
</feature>
<dbReference type="InterPro" id="IPR004089">
    <property type="entry name" value="MCPsignal_dom"/>
</dbReference>
<keyword evidence="8" id="KW-1185">Reference proteome</keyword>
<feature type="coiled-coil region" evidence="4">
    <location>
        <begin position="160"/>
        <end position="223"/>
    </location>
</feature>
<comment type="similarity">
    <text evidence="2">Belongs to the methyl-accepting chemotaxis (MCP) protein family.</text>
</comment>
<dbReference type="EMBL" id="JACKXD010000006">
    <property type="protein sequence ID" value="MBB6647523.1"/>
    <property type="molecule type" value="Genomic_DNA"/>
</dbReference>
<sequence>MDATASGTDAPTGSQEPLTELLWDEYADSGGDEDEGAERLRRERDFWRSLFDQLIAEFPEGILVTTADGTLTHWNEALGENLEIPASDAIGENAYDVIGTEGEAETLAETVAGRGETIAEDDVREVPSTNTIFQTYAVPLRSPEGGVVGAFEVASDVTDHVEQQRTLERLQEEVQGTVRAELTELSTSIERIASGVDDLGTFAEEQTRRMERAADEVSDQSATIEEIAASADQVSRAAGNARERAEEGEDAADDAIERMEAVRASADGVGDTLETLTAKADEMSDIIDVINDIADQTNLLALNASIEAARAGDAGSGFAVVADEVKSLAERSQTQATEIEARITEVIDATERTAADLEDTTDEIAEAIDTVERTMTSLREIRATVGETATGAEEVADATDAFAASSEEVAATVDEAVDELATLEAELSELTEATSEQTERVDEIDRAVGNLVDDGSAG</sequence>
<organism evidence="7 8">
    <name type="scientific">Halobellus ruber</name>
    <dbReference type="NCBI Taxonomy" id="2761102"/>
    <lineage>
        <taxon>Archaea</taxon>
        <taxon>Methanobacteriati</taxon>
        <taxon>Methanobacteriota</taxon>
        <taxon>Stenosarchaea group</taxon>
        <taxon>Halobacteria</taxon>
        <taxon>Halobacteriales</taxon>
        <taxon>Haloferacaceae</taxon>
        <taxon>Halobellus</taxon>
    </lineage>
</organism>
<keyword evidence="4" id="KW-0175">Coiled coil</keyword>
<protein>
    <submittedName>
        <fullName evidence="7">Methyl-accepting chemotaxis protein</fullName>
    </submittedName>
</protein>
<dbReference type="PRINTS" id="PR00260">
    <property type="entry name" value="CHEMTRNSDUCR"/>
</dbReference>
<name>A0A7J9SM92_9EURY</name>
<dbReference type="Gene3D" id="1.10.287.950">
    <property type="entry name" value="Methyl-accepting chemotaxis protein"/>
    <property type="match status" value="1"/>
</dbReference>
<feature type="domain" description="Methyl-accepting transducer" evidence="6">
    <location>
        <begin position="181"/>
        <end position="417"/>
    </location>
</feature>
<evidence type="ECO:0000256" key="5">
    <source>
        <dbReference type="SAM" id="MobiDB-lite"/>
    </source>
</evidence>
<evidence type="ECO:0000256" key="3">
    <source>
        <dbReference type="PROSITE-ProRule" id="PRU00284"/>
    </source>
</evidence>
<dbReference type="GO" id="GO:0016020">
    <property type="term" value="C:membrane"/>
    <property type="evidence" value="ECO:0007669"/>
    <property type="project" value="InterPro"/>
</dbReference>
<dbReference type="Gene3D" id="3.30.450.20">
    <property type="entry name" value="PAS domain"/>
    <property type="match status" value="1"/>
</dbReference>
<dbReference type="InterPro" id="IPR035965">
    <property type="entry name" value="PAS-like_dom_sf"/>
</dbReference>
<dbReference type="AlphaFoldDB" id="A0A7J9SM92"/>
<proteinExistence type="inferred from homology"/>
<feature type="compositionally biased region" description="Acidic residues" evidence="5">
    <location>
        <begin position="22"/>
        <end position="36"/>
    </location>
</feature>
<feature type="region of interest" description="Disordered" evidence="5">
    <location>
        <begin position="429"/>
        <end position="458"/>
    </location>
</feature>
<dbReference type="InterPro" id="IPR013656">
    <property type="entry name" value="PAS_4"/>
</dbReference>
<dbReference type="InterPro" id="IPR000014">
    <property type="entry name" value="PAS"/>
</dbReference>
<comment type="caution">
    <text evidence="7">The sequence shown here is derived from an EMBL/GenBank/DDBJ whole genome shotgun (WGS) entry which is preliminary data.</text>
</comment>
<dbReference type="CDD" id="cd11386">
    <property type="entry name" value="MCP_signal"/>
    <property type="match status" value="1"/>
</dbReference>
<dbReference type="SMART" id="SM00091">
    <property type="entry name" value="PAS"/>
    <property type="match status" value="1"/>
</dbReference>
<dbReference type="GO" id="GO:0004888">
    <property type="term" value="F:transmembrane signaling receptor activity"/>
    <property type="evidence" value="ECO:0007669"/>
    <property type="project" value="InterPro"/>
</dbReference>
<dbReference type="Pfam" id="PF08448">
    <property type="entry name" value="PAS_4"/>
    <property type="match status" value="1"/>
</dbReference>
<dbReference type="SUPFAM" id="SSF58104">
    <property type="entry name" value="Methyl-accepting chemotaxis protein (MCP) signaling domain"/>
    <property type="match status" value="1"/>
</dbReference>
<evidence type="ECO:0000256" key="4">
    <source>
        <dbReference type="SAM" id="Coils"/>
    </source>
</evidence>
<dbReference type="GO" id="GO:0006935">
    <property type="term" value="P:chemotaxis"/>
    <property type="evidence" value="ECO:0007669"/>
    <property type="project" value="InterPro"/>
</dbReference>
<keyword evidence="1 3" id="KW-0807">Transducer</keyword>
<evidence type="ECO:0000256" key="1">
    <source>
        <dbReference type="ARBA" id="ARBA00023224"/>
    </source>
</evidence>
<dbReference type="SMART" id="SM00283">
    <property type="entry name" value="MA"/>
    <property type="match status" value="1"/>
</dbReference>
<evidence type="ECO:0000313" key="8">
    <source>
        <dbReference type="Proteomes" id="UP000546257"/>
    </source>
</evidence>
<feature type="region of interest" description="Disordered" evidence="5">
    <location>
        <begin position="232"/>
        <end position="252"/>
    </location>
</feature>
<gene>
    <name evidence="7" type="ORF">H5V44_14730</name>
</gene>
<reference evidence="7 8" key="1">
    <citation type="submission" date="2020-08" db="EMBL/GenBank/DDBJ databases">
        <authorList>
            <person name="Seo M.-J."/>
        </authorList>
    </citation>
    <scope>NUCLEOTIDE SEQUENCE [LARGE SCALE GENOMIC DNA]</scope>
    <source>
        <strain evidence="7 8">MBLA0160</strain>
    </source>
</reference>
<dbReference type="PANTHER" id="PTHR32089:SF112">
    <property type="entry name" value="LYSOZYME-LIKE PROTEIN-RELATED"/>
    <property type="match status" value="1"/>
</dbReference>
<feature type="compositionally biased region" description="Polar residues" evidence="5">
    <location>
        <begin position="1"/>
        <end position="17"/>
    </location>
</feature>
<dbReference type="PANTHER" id="PTHR32089">
    <property type="entry name" value="METHYL-ACCEPTING CHEMOTAXIS PROTEIN MCPB"/>
    <property type="match status" value="1"/>
</dbReference>
<dbReference type="Pfam" id="PF00015">
    <property type="entry name" value="MCPsignal"/>
    <property type="match status" value="1"/>
</dbReference>
<dbReference type="SUPFAM" id="SSF55785">
    <property type="entry name" value="PYP-like sensor domain (PAS domain)"/>
    <property type="match status" value="1"/>
</dbReference>
<evidence type="ECO:0000313" key="7">
    <source>
        <dbReference type="EMBL" id="MBB6647523.1"/>
    </source>
</evidence>
<dbReference type="InterPro" id="IPR004090">
    <property type="entry name" value="Chemotax_Me-accpt_rcpt"/>
</dbReference>
<dbReference type="GO" id="GO:0007165">
    <property type="term" value="P:signal transduction"/>
    <property type="evidence" value="ECO:0007669"/>
    <property type="project" value="UniProtKB-KW"/>
</dbReference>
<accession>A0A7J9SM92</accession>
<dbReference type="PROSITE" id="PS50111">
    <property type="entry name" value="CHEMOTAXIS_TRANSDUC_2"/>
    <property type="match status" value="1"/>
</dbReference>
<feature type="compositionally biased region" description="Basic and acidic residues" evidence="5">
    <location>
        <begin position="437"/>
        <end position="446"/>
    </location>
</feature>
<dbReference type="CDD" id="cd00130">
    <property type="entry name" value="PAS"/>
    <property type="match status" value="1"/>
</dbReference>
<evidence type="ECO:0000259" key="6">
    <source>
        <dbReference type="PROSITE" id="PS50111"/>
    </source>
</evidence>
<evidence type="ECO:0000256" key="2">
    <source>
        <dbReference type="ARBA" id="ARBA00029447"/>
    </source>
</evidence>
<dbReference type="Proteomes" id="UP000546257">
    <property type="component" value="Unassembled WGS sequence"/>
</dbReference>